<sequence length="104" mass="10823">MATGGGPPPEGLTPADILALGINKGPKLVGIEGGSSSNPVAPEIRAPYVEVKGDQIILLDPPQLHIEDAAGTQVDPGEGPSQQPHDDDDDDYDDEETLTGRDRT</sequence>
<feature type="compositionally biased region" description="Acidic residues" evidence="1">
    <location>
        <begin position="86"/>
        <end position="97"/>
    </location>
</feature>
<protein>
    <submittedName>
        <fullName evidence="2">Uncharacterized protein</fullName>
    </submittedName>
</protein>
<organism evidence="2 3">
    <name type="scientific">Solea senegalensis</name>
    <name type="common">Senegalese sole</name>
    <dbReference type="NCBI Taxonomy" id="28829"/>
    <lineage>
        <taxon>Eukaryota</taxon>
        <taxon>Metazoa</taxon>
        <taxon>Chordata</taxon>
        <taxon>Craniata</taxon>
        <taxon>Vertebrata</taxon>
        <taxon>Euteleostomi</taxon>
        <taxon>Actinopterygii</taxon>
        <taxon>Neopterygii</taxon>
        <taxon>Teleostei</taxon>
        <taxon>Neoteleostei</taxon>
        <taxon>Acanthomorphata</taxon>
        <taxon>Carangaria</taxon>
        <taxon>Pleuronectiformes</taxon>
        <taxon>Pleuronectoidei</taxon>
        <taxon>Soleidae</taxon>
        <taxon>Solea</taxon>
    </lineage>
</organism>
<dbReference type="EMBL" id="JAGKHQ010000007">
    <property type="protein sequence ID" value="KAG7512802.1"/>
    <property type="molecule type" value="Genomic_DNA"/>
</dbReference>
<gene>
    <name evidence="2" type="ORF">JOB18_040232</name>
</gene>
<comment type="caution">
    <text evidence="2">The sequence shown here is derived from an EMBL/GenBank/DDBJ whole genome shotgun (WGS) entry which is preliminary data.</text>
</comment>
<name>A0AAV6S834_SOLSE</name>
<feature type="region of interest" description="Disordered" evidence="1">
    <location>
        <begin position="61"/>
        <end position="104"/>
    </location>
</feature>
<dbReference type="AlphaFoldDB" id="A0AAV6S834"/>
<evidence type="ECO:0000313" key="2">
    <source>
        <dbReference type="EMBL" id="KAG7512802.1"/>
    </source>
</evidence>
<evidence type="ECO:0000313" key="3">
    <source>
        <dbReference type="Proteomes" id="UP000693946"/>
    </source>
</evidence>
<accession>A0AAV6S834</accession>
<proteinExistence type="predicted"/>
<dbReference type="Proteomes" id="UP000693946">
    <property type="component" value="Linkage Group LG15"/>
</dbReference>
<evidence type="ECO:0000256" key="1">
    <source>
        <dbReference type="SAM" id="MobiDB-lite"/>
    </source>
</evidence>
<reference evidence="2 3" key="1">
    <citation type="journal article" date="2021" name="Sci. Rep.">
        <title>Chromosome anchoring in Senegalese sole (Solea senegalensis) reveals sex-associated markers and genome rearrangements in flatfish.</title>
        <authorList>
            <person name="Guerrero-Cozar I."/>
            <person name="Gomez-Garrido J."/>
            <person name="Berbel C."/>
            <person name="Martinez-Blanch J.F."/>
            <person name="Alioto T."/>
            <person name="Claros M.G."/>
            <person name="Gagnaire P.A."/>
            <person name="Manchado M."/>
        </authorList>
    </citation>
    <scope>NUCLEOTIDE SEQUENCE [LARGE SCALE GENOMIC DNA]</scope>
    <source>
        <strain evidence="2">Sse05_10M</strain>
    </source>
</reference>
<keyword evidence="3" id="KW-1185">Reference proteome</keyword>